<organism evidence="12 13">
    <name type="scientific">Ponticoccus litoralis</name>
    <dbReference type="NCBI Taxonomy" id="422297"/>
    <lineage>
        <taxon>Bacteria</taxon>
        <taxon>Pseudomonadati</taxon>
        <taxon>Pseudomonadota</taxon>
        <taxon>Alphaproteobacteria</taxon>
        <taxon>Rhodobacterales</taxon>
        <taxon>Roseobacteraceae</taxon>
        <taxon>Ponticoccus</taxon>
    </lineage>
</organism>
<proteinExistence type="inferred from homology"/>
<dbReference type="GO" id="GO:0046872">
    <property type="term" value="F:metal ion binding"/>
    <property type="evidence" value="ECO:0007669"/>
    <property type="project" value="UniProtKB-KW"/>
</dbReference>
<dbReference type="InterPro" id="IPR011765">
    <property type="entry name" value="Pept_M16_N"/>
</dbReference>
<evidence type="ECO:0000256" key="7">
    <source>
        <dbReference type="ARBA" id="ARBA00023049"/>
    </source>
</evidence>
<keyword evidence="3" id="KW-0645">Protease</keyword>
<evidence type="ECO:0000256" key="1">
    <source>
        <dbReference type="ARBA" id="ARBA00001947"/>
    </source>
</evidence>
<keyword evidence="4" id="KW-0479">Metal-binding</keyword>
<comment type="caution">
    <text evidence="12">The sequence shown here is derived from an EMBL/GenBank/DDBJ whole genome shotgun (WGS) entry which is preliminary data.</text>
</comment>
<sequence>MRLTSLILSLAMATGLPALAQTEAPPAEEALTDPVTTFALENGMQVVVVEDHRAPVVVHMVWYKAGSADEIPGTSGVAHFLEHLLFKGTETLEPGEFSATVALNGGSDNAFTSFDETAYHQRIAADRLGLMMQMEADRMVNLQLDEEDILTEREVIIEERNMRVENDPGSLFREQTMAAQYLNHPYGRPIIGWRHEMTQLDLGDALEFYNRNYAPNNAILVVAGDVTPDEVRTLAEEHYGPIPPNPELGERVRPQEPPQTAARRMVFEDPRVATPYVTRSYLAPERDPGAQEEAAALTILAEVLGGGQTSVLTQTLQFQQQKAVYTTAYYAGTSYDDTAFGLVIVPAPGVTLPEAEEALDAALVQFMQDGVDAEQLERIKFQIRAAEIYNRDDPARTARRYGQALTAGLTVEDVQAWPQVLEAVSAEDVMAAAEKVFDPKASVTGYLTTPPDAGQAPKEITQ</sequence>
<dbReference type="GO" id="GO:0004222">
    <property type="term" value="F:metalloendopeptidase activity"/>
    <property type="evidence" value="ECO:0007669"/>
    <property type="project" value="InterPro"/>
</dbReference>
<dbReference type="InterPro" id="IPR011249">
    <property type="entry name" value="Metalloenz_LuxS/M16"/>
</dbReference>
<comment type="cofactor">
    <cofactor evidence="1">
        <name>Zn(2+)</name>
        <dbReference type="ChEBI" id="CHEBI:29105"/>
    </cofactor>
</comment>
<feature type="domain" description="Peptidase M16 N-terminal" evidence="10">
    <location>
        <begin position="46"/>
        <end position="191"/>
    </location>
</feature>
<dbReference type="InterPro" id="IPR050626">
    <property type="entry name" value="Peptidase_M16"/>
</dbReference>
<keyword evidence="9" id="KW-0732">Signal</keyword>
<reference evidence="12 13" key="1">
    <citation type="submission" date="2024-05" db="EMBL/GenBank/DDBJ databases">
        <title>Genome sequence of Ponticoccus litoralis KCCM 90028.</title>
        <authorList>
            <person name="Kim J.M."/>
            <person name="Lee J.K."/>
            <person name="Choi B.J."/>
            <person name="Bayburt H."/>
            <person name="Baek J.H."/>
            <person name="Jeon C.O."/>
        </authorList>
    </citation>
    <scope>NUCLEOTIDE SEQUENCE [LARGE SCALE GENOMIC DNA]</scope>
    <source>
        <strain evidence="12 13">KCCM 90028</strain>
    </source>
</reference>
<evidence type="ECO:0000259" key="11">
    <source>
        <dbReference type="Pfam" id="PF05193"/>
    </source>
</evidence>
<evidence type="ECO:0000313" key="12">
    <source>
        <dbReference type="EMBL" id="MEN9060637.1"/>
    </source>
</evidence>
<feature type="domain" description="Peptidase M16 C-terminal" evidence="11">
    <location>
        <begin position="201"/>
        <end position="382"/>
    </location>
</feature>
<comment type="similarity">
    <text evidence="2 8">Belongs to the peptidase M16 family.</text>
</comment>
<evidence type="ECO:0000256" key="4">
    <source>
        <dbReference type="ARBA" id="ARBA00022723"/>
    </source>
</evidence>
<dbReference type="SUPFAM" id="SSF63411">
    <property type="entry name" value="LuxS/MPP-like metallohydrolase"/>
    <property type="match status" value="2"/>
</dbReference>
<dbReference type="InterPro" id="IPR007863">
    <property type="entry name" value="Peptidase_M16_C"/>
</dbReference>
<keyword evidence="6" id="KW-0862">Zinc</keyword>
<dbReference type="PANTHER" id="PTHR43690">
    <property type="entry name" value="NARDILYSIN"/>
    <property type="match status" value="1"/>
</dbReference>
<evidence type="ECO:0000256" key="2">
    <source>
        <dbReference type="ARBA" id="ARBA00007261"/>
    </source>
</evidence>
<evidence type="ECO:0000259" key="10">
    <source>
        <dbReference type="Pfam" id="PF00675"/>
    </source>
</evidence>
<dbReference type="EMBL" id="JBDNCH010000002">
    <property type="protein sequence ID" value="MEN9060637.1"/>
    <property type="molecule type" value="Genomic_DNA"/>
</dbReference>
<evidence type="ECO:0000256" key="9">
    <source>
        <dbReference type="SAM" id="SignalP"/>
    </source>
</evidence>
<evidence type="ECO:0000256" key="5">
    <source>
        <dbReference type="ARBA" id="ARBA00022801"/>
    </source>
</evidence>
<name>A0AAW9SCV3_9RHOB</name>
<evidence type="ECO:0000256" key="8">
    <source>
        <dbReference type="RuleBase" id="RU004447"/>
    </source>
</evidence>
<dbReference type="PROSITE" id="PS00143">
    <property type="entry name" value="INSULINASE"/>
    <property type="match status" value="1"/>
</dbReference>
<dbReference type="Pfam" id="PF05193">
    <property type="entry name" value="Peptidase_M16_C"/>
    <property type="match status" value="1"/>
</dbReference>
<evidence type="ECO:0000256" key="6">
    <source>
        <dbReference type="ARBA" id="ARBA00022833"/>
    </source>
</evidence>
<feature type="signal peptide" evidence="9">
    <location>
        <begin position="1"/>
        <end position="20"/>
    </location>
</feature>
<keyword evidence="13" id="KW-1185">Reference proteome</keyword>
<dbReference type="InterPro" id="IPR001431">
    <property type="entry name" value="Pept_M16_Zn_BS"/>
</dbReference>
<dbReference type="GO" id="GO:0006508">
    <property type="term" value="P:proteolysis"/>
    <property type="evidence" value="ECO:0007669"/>
    <property type="project" value="UniProtKB-KW"/>
</dbReference>
<dbReference type="RefSeq" id="WP_347165800.1">
    <property type="nucleotide sequence ID" value="NZ_JBDNCH010000002.1"/>
</dbReference>
<evidence type="ECO:0000313" key="13">
    <source>
        <dbReference type="Proteomes" id="UP001428774"/>
    </source>
</evidence>
<dbReference type="AlphaFoldDB" id="A0AAW9SCV3"/>
<keyword evidence="5" id="KW-0378">Hydrolase</keyword>
<evidence type="ECO:0000256" key="3">
    <source>
        <dbReference type="ARBA" id="ARBA00022670"/>
    </source>
</evidence>
<gene>
    <name evidence="12" type="ORF">ABFB10_05910</name>
</gene>
<dbReference type="Pfam" id="PF00675">
    <property type="entry name" value="Peptidase_M16"/>
    <property type="match status" value="1"/>
</dbReference>
<dbReference type="Proteomes" id="UP001428774">
    <property type="component" value="Unassembled WGS sequence"/>
</dbReference>
<dbReference type="PANTHER" id="PTHR43690:SF17">
    <property type="entry name" value="PROTEIN YHJJ"/>
    <property type="match status" value="1"/>
</dbReference>
<accession>A0AAW9SCV3</accession>
<dbReference type="Gene3D" id="3.30.830.10">
    <property type="entry name" value="Metalloenzyme, LuxS/M16 peptidase-like"/>
    <property type="match status" value="2"/>
</dbReference>
<feature type="chain" id="PRO_5043925682" evidence="9">
    <location>
        <begin position="21"/>
        <end position="462"/>
    </location>
</feature>
<keyword evidence="7" id="KW-0482">Metalloprotease</keyword>
<protein>
    <submittedName>
        <fullName evidence="12">Pitrilysin family protein</fullName>
    </submittedName>
</protein>